<evidence type="ECO:0000313" key="3">
    <source>
        <dbReference type="Proteomes" id="UP000021315"/>
    </source>
</evidence>
<evidence type="ECO:0000256" key="1">
    <source>
        <dbReference type="SAM" id="MobiDB-lite"/>
    </source>
</evidence>
<sequence length="145" mass="15442">MDREGSRNGHLYAASLSGGDSIGCDDTVVGEQHIIRCGDVEITAFSCSVLCSTSYPGQSSAARIDPDVSGTNGNLSALGRTGGRSLQRAAVHDIDISIGRPQFPREGNFLGMLPHRHDPEVSSADRHEVSMVDHDVPPNDADRGW</sequence>
<evidence type="ECO:0000313" key="2">
    <source>
        <dbReference type="EMBL" id="KFB78589.1"/>
    </source>
</evidence>
<keyword evidence="3" id="KW-1185">Reference proteome</keyword>
<gene>
    <name evidence="2" type="ORF">AW06_000052</name>
</gene>
<accession>A0A080MLM8</accession>
<comment type="caution">
    <text evidence="2">The sequence shown here is derived from an EMBL/GenBank/DDBJ whole genome shotgun (WGS) entry which is preliminary data.</text>
</comment>
<proteinExistence type="predicted"/>
<name>A0A080MLM8_9PROT</name>
<protein>
    <submittedName>
        <fullName evidence="2">Uncharacterized protein</fullName>
    </submittedName>
</protein>
<reference evidence="2" key="1">
    <citation type="submission" date="2014-02" db="EMBL/GenBank/DDBJ databases">
        <title>Expanding our view of genomic diversity in Candidatus Accumulibacter clades.</title>
        <authorList>
            <person name="Skennerton C.T."/>
            <person name="Barr J.J."/>
            <person name="Slater F.R."/>
            <person name="Bond P.L."/>
            <person name="Tyson G.W."/>
        </authorList>
    </citation>
    <scope>NUCLEOTIDE SEQUENCE [LARGE SCALE GENOMIC DNA]</scope>
</reference>
<dbReference type="EMBL" id="JDST02000002">
    <property type="protein sequence ID" value="KFB78589.1"/>
    <property type="molecule type" value="Genomic_DNA"/>
</dbReference>
<dbReference type="AlphaFoldDB" id="A0A080MLM8"/>
<dbReference type="Proteomes" id="UP000021315">
    <property type="component" value="Unassembled WGS sequence"/>
</dbReference>
<feature type="region of interest" description="Disordered" evidence="1">
    <location>
        <begin position="118"/>
        <end position="145"/>
    </location>
</feature>
<organism evidence="2 3">
    <name type="scientific">Candidatus Accumulibacter cognatus</name>
    <dbReference type="NCBI Taxonomy" id="2954383"/>
    <lineage>
        <taxon>Bacteria</taxon>
        <taxon>Pseudomonadati</taxon>
        <taxon>Pseudomonadota</taxon>
        <taxon>Betaproteobacteria</taxon>
        <taxon>Candidatus Accumulibacter</taxon>
    </lineage>
</organism>